<keyword evidence="2" id="KW-1185">Reference proteome</keyword>
<dbReference type="Proteomes" id="UP000218887">
    <property type="component" value="Unassembled WGS sequence"/>
</dbReference>
<dbReference type="RefSeq" id="WP_095653595.1">
    <property type="nucleotide sequence ID" value="NZ_NPOA01000001.1"/>
</dbReference>
<name>A0A2A2IIY9_9BACI</name>
<sequence>MTRNDTLLTGDMIKKYYDLNQRKKEIEQEMNHLKKIFNTYFDGEAGSGSKGEFSHNGFKLQRQIRKSEKFKDELTISRLEDLNMSDLIKVVKKPDDKKINAAVSLGLLKEEDLEECRITNYSAAITVRAVN</sequence>
<evidence type="ECO:0000313" key="1">
    <source>
        <dbReference type="EMBL" id="PAV31224.1"/>
    </source>
</evidence>
<organism evidence="1 2">
    <name type="scientific">Virgibacillus profundi</name>
    <dbReference type="NCBI Taxonomy" id="2024555"/>
    <lineage>
        <taxon>Bacteria</taxon>
        <taxon>Bacillati</taxon>
        <taxon>Bacillota</taxon>
        <taxon>Bacilli</taxon>
        <taxon>Bacillales</taxon>
        <taxon>Bacillaceae</taxon>
        <taxon>Virgibacillus</taxon>
    </lineage>
</organism>
<dbReference type="OrthoDB" id="2704409at2"/>
<dbReference type="EMBL" id="NPOA01000001">
    <property type="protein sequence ID" value="PAV31224.1"/>
    <property type="molecule type" value="Genomic_DNA"/>
</dbReference>
<accession>A0A2A2IIY9</accession>
<gene>
    <name evidence="1" type="ORF">CIL05_00780</name>
</gene>
<evidence type="ECO:0000313" key="2">
    <source>
        <dbReference type="Proteomes" id="UP000218887"/>
    </source>
</evidence>
<reference evidence="1 2" key="1">
    <citation type="submission" date="2017-08" db="EMBL/GenBank/DDBJ databases">
        <title>Virgibacillus indicus sp. nov. and Virgibacillus profoundi sp. nov, two moderately halophilic bacteria isolated from marine sediment by using the Microfluidic Streak Plate.</title>
        <authorList>
            <person name="Xu B."/>
            <person name="Hu B."/>
            <person name="Wang J."/>
            <person name="Zhu Y."/>
            <person name="Huang L."/>
            <person name="Du W."/>
            <person name="Huang Y."/>
        </authorList>
    </citation>
    <scope>NUCLEOTIDE SEQUENCE [LARGE SCALE GENOMIC DNA]</scope>
    <source>
        <strain evidence="1 2">IO3-P3-H5</strain>
    </source>
</reference>
<dbReference type="AlphaFoldDB" id="A0A2A2IIY9"/>
<proteinExistence type="predicted"/>
<protein>
    <submittedName>
        <fullName evidence="1">Uncharacterized protein</fullName>
    </submittedName>
</protein>
<comment type="caution">
    <text evidence="1">The sequence shown here is derived from an EMBL/GenBank/DDBJ whole genome shotgun (WGS) entry which is preliminary data.</text>
</comment>